<evidence type="ECO:0000313" key="11">
    <source>
        <dbReference type="EMBL" id="GGF02578.1"/>
    </source>
</evidence>
<dbReference type="RefSeq" id="WP_072933480.1">
    <property type="nucleotide sequence ID" value="NZ_BMFL01000013.1"/>
</dbReference>
<dbReference type="OrthoDB" id="21828at2"/>
<evidence type="ECO:0000313" key="12">
    <source>
        <dbReference type="EMBL" id="SHL55232.1"/>
    </source>
</evidence>
<dbReference type="GO" id="GO:0022857">
    <property type="term" value="F:transmembrane transporter activity"/>
    <property type="evidence" value="ECO:0007669"/>
    <property type="project" value="InterPro"/>
</dbReference>
<evidence type="ECO:0000256" key="2">
    <source>
        <dbReference type="ARBA" id="ARBA00022448"/>
    </source>
</evidence>
<evidence type="ECO:0000256" key="1">
    <source>
        <dbReference type="ARBA" id="ARBA00004651"/>
    </source>
</evidence>
<reference evidence="12" key="2">
    <citation type="submission" date="2016-11" db="EMBL/GenBank/DDBJ databases">
        <authorList>
            <person name="Jaros S."/>
            <person name="Januszkiewicz K."/>
            <person name="Wedrychowicz H."/>
        </authorList>
    </citation>
    <scope>NUCLEOTIDE SEQUENCE [LARGE SCALE GENOMIC DNA]</scope>
    <source>
        <strain evidence="12">DSM 27989</strain>
    </source>
</reference>
<evidence type="ECO:0000256" key="9">
    <source>
        <dbReference type="RuleBase" id="RU003942"/>
    </source>
</evidence>
<keyword evidence="4 9" id="KW-0812">Transmembrane</keyword>
<dbReference type="AlphaFoldDB" id="A0A1M7BJN9"/>
<dbReference type="Pfam" id="PF00893">
    <property type="entry name" value="Multi_Drug_Res"/>
    <property type="match status" value="1"/>
</dbReference>
<dbReference type="InterPro" id="IPR000390">
    <property type="entry name" value="Small_drug/metabolite_transptr"/>
</dbReference>
<dbReference type="InterPro" id="IPR037185">
    <property type="entry name" value="EmrE-like"/>
</dbReference>
<evidence type="ECO:0000256" key="4">
    <source>
        <dbReference type="ARBA" id="ARBA00022692"/>
    </source>
</evidence>
<reference evidence="13" key="3">
    <citation type="submission" date="2016-11" db="EMBL/GenBank/DDBJ databases">
        <authorList>
            <person name="Varghese N."/>
            <person name="Submissions S."/>
        </authorList>
    </citation>
    <scope>NUCLEOTIDE SEQUENCE [LARGE SCALE GENOMIC DNA]</scope>
    <source>
        <strain evidence="13">DSM 27989</strain>
    </source>
</reference>
<evidence type="ECO:0000256" key="10">
    <source>
        <dbReference type="SAM" id="Phobius"/>
    </source>
</evidence>
<evidence type="ECO:0000256" key="3">
    <source>
        <dbReference type="ARBA" id="ARBA00022475"/>
    </source>
</evidence>
<dbReference type="SUPFAM" id="SSF103481">
    <property type="entry name" value="Multidrug resistance efflux transporter EmrE"/>
    <property type="match status" value="1"/>
</dbReference>
<evidence type="ECO:0000313" key="13">
    <source>
        <dbReference type="Proteomes" id="UP000184120"/>
    </source>
</evidence>
<keyword evidence="5 10" id="KW-1133">Transmembrane helix</keyword>
<evidence type="ECO:0000256" key="5">
    <source>
        <dbReference type="ARBA" id="ARBA00022989"/>
    </source>
</evidence>
<organism evidence="12 13">
    <name type="scientific">Chishuiella changwenlii</name>
    <dbReference type="NCBI Taxonomy" id="1434701"/>
    <lineage>
        <taxon>Bacteria</taxon>
        <taxon>Pseudomonadati</taxon>
        <taxon>Bacteroidota</taxon>
        <taxon>Flavobacteriia</taxon>
        <taxon>Flavobacteriales</taxon>
        <taxon>Weeksellaceae</taxon>
        <taxon>Chishuiella</taxon>
    </lineage>
</organism>
<dbReference type="Proteomes" id="UP000650994">
    <property type="component" value="Unassembled WGS sequence"/>
</dbReference>
<dbReference type="InterPro" id="IPR045324">
    <property type="entry name" value="Small_multidrug_res"/>
</dbReference>
<feature type="transmembrane region" description="Helical" evidence="10">
    <location>
        <begin position="33"/>
        <end position="50"/>
    </location>
</feature>
<keyword evidence="3" id="KW-1003">Cell membrane</keyword>
<keyword evidence="14" id="KW-1185">Reference proteome</keyword>
<evidence type="ECO:0000256" key="6">
    <source>
        <dbReference type="ARBA" id="ARBA00023136"/>
    </source>
</evidence>
<dbReference type="EMBL" id="FRBH01000011">
    <property type="protein sequence ID" value="SHL55232.1"/>
    <property type="molecule type" value="Genomic_DNA"/>
</dbReference>
<dbReference type="GO" id="GO:0005886">
    <property type="term" value="C:plasma membrane"/>
    <property type="evidence" value="ECO:0007669"/>
    <property type="project" value="UniProtKB-SubCell"/>
</dbReference>
<evidence type="ECO:0000256" key="8">
    <source>
        <dbReference type="ARBA" id="ARBA00039168"/>
    </source>
</evidence>
<dbReference type="FunFam" id="1.10.3730.20:FF:000001">
    <property type="entry name" value="Quaternary ammonium compound resistance transporter SugE"/>
    <property type="match status" value="1"/>
</dbReference>
<evidence type="ECO:0000313" key="14">
    <source>
        <dbReference type="Proteomes" id="UP000650994"/>
    </source>
</evidence>
<proteinExistence type="inferred from homology"/>
<reference evidence="14" key="4">
    <citation type="journal article" date="2019" name="Int. J. Syst. Evol. Microbiol.">
        <title>The Global Catalogue of Microorganisms (GCM) 10K type strain sequencing project: providing services to taxonomists for standard genome sequencing and annotation.</title>
        <authorList>
            <consortium name="The Broad Institute Genomics Platform"/>
            <consortium name="The Broad Institute Genome Sequencing Center for Infectious Disease"/>
            <person name="Wu L."/>
            <person name="Ma J."/>
        </authorList>
    </citation>
    <scope>NUCLEOTIDE SEQUENCE [LARGE SCALE GENOMIC DNA]</scope>
    <source>
        <strain evidence="14">CGMCC 1.12707</strain>
    </source>
</reference>
<comment type="subcellular location">
    <subcellularLocation>
        <location evidence="1 9">Cell membrane</location>
        <topology evidence="1 9">Multi-pass membrane protein</topology>
    </subcellularLocation>
</comment>
<dbReference type="PANTHER" id="PTHR30561">
    <property type="entry name" value="SMR FAMILY PROTON-DEPENDENT DRUG EFFLUX TRANSPORTER SUGE"/>
    <property type="match status" value="1"/>
</dbReference>
<name>A0A1M7BJN9_9FLAO</name>
<dbReference type="PANTHER" id="PTHR30561:SF0">
    <property type="entry name" value="GUANIDINIUM EXPORTER"/>
    <property type="match status" value="1"/>
</dbReference>
<comment type="similarity">
    <text evidence="7">Belongs to the drug/metabolite transporter (DMT) superfamily. Small multidrug resistance (SMR) (TC 2.A.7.1) family. Gdx/SugE subfamily.</text>
</comment>
<sequence length="109" mass="11965">MNWILLIIAGFCEVGFASCLGKAKETSGNEAYLWYGGFLFFLVVSMVLLVKATQTLPIGTAYAVWTGIGAVGTVLVGIFIFKEPVNFWRVFFLSTLIFSIIGLKFVSSH</sequence>
<dbReference type="Gene3D" id="1.10.3730.20">
    <property type="match status" value="1"/>
</dbReference>
<evidence type="ECO:0000256" key="7">
    <source>
        <dbReference type="ARBA" id="ARBA00038151"/>
    </source>
</evidence>
<reference evidence="11" key="1">
    <citation type="journal article" date="2014" name="Int. J. Syst. Evol. Microbiol.">
        <title>Complete genome of a new Firmicutes species belonging to the dominant human colonic microbiota ('Ruminococcus bicirculans') reveals two chromosomes and a selective capacity to utilize plant glucans.</title>
        <authorList>
            <consortium name="NISC Comparative Sequencing Program"/>
            <person name="Wegmann U."/>
            <person name="Louis P."/>
            <person name="Goesmann A."/>
            <person name="Henrissat B."/>
            <person name="Duncan S.H."/>
            <person name="Flint H.J."/>
        </authorList>
    </citation>
    <scope>NUCLEOTIDE SEQUENCE</scope>
    <source>
        <strain evidence="11">CGMCC 1.12707</strain>
    </source>
</reference>
<gene>
    <name evidence="11" type="ORF">GCM10010984_20090</name>
    <name evidence="12" type="ORF">SAMN05443634_11112</name>
</gene>
<feature type="transmembrane region" description="Helical" evidence="10">
    <location>
        <begin position="87"/>
        <end position="106"/>
    </location>
</feature>
<keyword evidence="2" id="KW-0813">Transport</keyword>
<protein>
    <recommendedName>
        <fullName evidence="8">Guanidinium exporter</fullName>
    </recommendedName>
</protein>
<keyword evidence="6 10" id="KW-0472">Membrane</keyword>
<dbReference type="Proteomes" id="UP000184120">
    <property type="component" value="Unassembled WGS sequence"/>
</dbReference>
<dbReference type="EMBL" id="BMFL01000013">
    <property type="protein sequence ID" value="GGF02578.1"/>
    <property type="molecule type" value="Genomic_DNA"/>
</dbReference>
<dbReference type="GO" id="GO:1990961">
    <property type="term" value="P:xenobiotic detoxification by transmembrane export across the plasma membrane"/>
    <property type="evidence" value="ECO:0007669"/>
    <property type="project" value="UniProtKB-ARBA"/>
</dbReference>
<reference evidence="11" key="5">
    <citation type="submission" date="2024-05" db="EMBL/GenBank/DDBJ databases">
        <authorList>
            <person name="Sun Q."/>
            <person name="Zhou Y."/>
        </authorList>
    </citation>
    <scope>NUCLEOTIDE SEQUENCE</scope>
    <source>
        <strain evidence="11">CGMCC 1.12707</strain>
    </source>
</reference>
<feature type="transmembrane region" description="Helical" evidence="10">
    <location>
        <begin position="62"/>
        <end position="81"/>
    </location>
</feature>
<accession>A0A1M7BJN9</accession>